<accession>A0ABW8VN62</accession>
<evidence type="ECO:0000256" key="6">
    <source>
        <dbReference type="RuleBase" id="RU366058"/>
    </source>
</evidence>
<gene>
    <name evidence="8" type="ORF">ACKA06_06615</name>
</gene>
<feature type="domain" description="VTT" evidence="7">
    <location>
        <begin position="44"/>
        <end position="161"/>
    </location>
</feature>
<evidence type="ECO:0000256" key="2">
    <source>
        <dbReference type="ARBA" id="ARBA00022475"/>
    </source>
</evidence>
<dbReference type="PANTHER" id="PTHR12677:SF55">
    <property type="entry name" value="UNDECAPRENYL PHOSPHATE TRANSPORTER SAOUHSC_00901-RELATED"/>
    <property type="match status" value="1"/>
</dbReference>
<keyword evidence="2 6" id="KW-1003">Cell membrane</keyword>
<evidence type="ECO:0000259" key="7">
    <source>
        <dbReference type="Pfam" id="PF09335"/>
    </source>
</evidence>
<dbReference type="RefSeq" id="WP_411159312.1">
    <property type="nucleotide sequence ID" value="NZ_JBJOSA010000004.1"/>
</dbReference>
<comment type="subcellular location">
    <subcellularLocation>
        <location evidence="1 6">Cell membrane</location>
        <topology evidence="1 6">Multi-pass membrane protein</topology>
    </subcellularLocation>
</comment>
<feature type="transmembrane region" description="Helical" evidence="6">
    <location>
        <begin position="28"/>
        <end position="49"/>
    </location>
</feature>
<dbReference type="InterPro" id="IPR032816">
    <property type="entry name" value="VTT_dom"/>
</dbReference>
<dbReference type="Pfam" id="PF09335">
    <property type="entry name" value="VTT_dom"/>
    <property type="match status" value="1"/>
</dbReference>
<keyword evidence="3 6" id="KW-0812">Transmembrane</keyword>
<reference evidence="8 9" key="1">
    <citation type="submission" date="2024-12" db="EMBL/GenBank/DDBJ databases">
        <authorList>
            <person name="Li X."/>
            <person name="Zhang D."/>
        </authorList>
    </citation>
    <scope>NUCLEOTIDE SEQUENCE [LARGE SCALE GENOMIC DNA]</scope>
    <source>
        <strain evidence="8 9">JCM19602</strain>
    </source>
</reference>
<evidence type="ECO:0000256" key="3">
    <source>
        <dbReference type="ARBA" id="ARBA00022692"/>
    </source>
</evidence>
<dbReference type="EMBL" id="JBJOSA010000004">
    <property type="protein sequence ID" value="MFL8936461.1"/>
    <property type="molecule type" value="Genomic_DNA"/>
</dbReference>
<keyword evidence="5 6" id="KW-0472">Membrane</keyword>
<evidence type="ECO:0000256" key="5">
    <source>
        <dbReference type="ARBA" id="ARBA00023136"/>
    </source>
</evidence>
<evidence type="ECO:0000256" key="1">
    <source>
        <dbReference type="ARBA" id="ARBA00004651"/>
    </source>
</evidence>
<dbReference type="InterPro" id="IPR015414">
    <property type="entry name" value="TMEM64"/>
</dbReference>
<dbReference type="Proteomes" id="UP001628668">
    <property type="component" value="Unassembled WGS sequence"/>
</dbReference>
<protein>
    <recommendedName>
        <fullName evidence="6">TVP38/TMEM64 family membrane protein</fullName>
    </recommendedName>
</protein>
<evidence type="ECO:0000313" key="9">
    <source>
        <dbReference type="Proteomes" id="UP001628668"/>
    </source>
</evidence>
<comment type="similarity">
    <text evidence="6">Belongs to the TVP38/TMEM64 family.</text>
</comment>
<evidence type="ECO:0000256" key="4">
    <source>
        <dbReference type="ARBA" id="ARBA00022989"/>
    </source>
</evidence>
<keyword evidence="4 6" id="KW-1133">Transmembrane helix</keyword>
<keyword evidence="9" id="KW-1185">Reference proteome</keyword>
<feature type="transmembrane region" description="Helical" evidence="6">
    <location>
        <begin position="110"/>
        <end position="131"/>
    </location>
</feature>
<name>A0ABW8VN62_9BACI</name>
<feature type="transmembrane region" description="Helical" evidence="6">
    <location>
        <begin position="56"/>
        <end position="80"/>
    </location>
</feature>
<feature type="transmembrane region" description="Helical" evidence="6">
    <location>
        <begin position="143"/>
        <end position="164"/>
    </location>
</feature>
<feature type="transmembrane region" description="Helical" evidence="6">
    <location>
        <begin position="170"/>
        <end position="187"/>
    </location>
</feature>
<comment type="caution">
    <text evidence="8">The sequence shown here is derived from an EMBL/GenBank/DDBJ whole genome shotgun (WGS) entry which is preliminary data.</text>
</comment>
<dbReference type="PANTHER" id="PTHR12677">
    <property type="entry name" value="GOLGI APPARATUS MEMBRANE PROTEIN TVP38-RELATED"/>
    <property type="match status" value="1"/>
</dbReference>
<sequence length="213" mass="24239">MDINAIKEWFTLENIMELIQQYKALGPFAGILLPMLEAFLPFLPLFVFVMANANAFGLWFGFLFSWTGAAGGALLVFVLVRRYGEARVFQFLRNNRQVKRLTRWVDKHGFGPLFLLLCFPFTPSALVNVVAGLSSISIAQYMLAVLTGKMVMIFTISFIGYDIISLVKQPVRTVIVGVIIFVLWLVGKQIEIRLNKKLDIDQKIERKKQEESN</sequence>
<proteinExistence type="inferred from homology"/>
<organism evidence="8 9">
    <name type="scientific">Rossellomorea oryzaecorticis</name>
    <dbReference type="NCBI Taxonomy" id="1396505"/>
    <lineage>
        <taxon>Bacteria</taxon>
        <taxon>Bacillati</taxon>
        <taxon>Bacillota</taxon>
        <taxon>Bacilli</taxon>
        <taxon>Bacillales</taxon>
        <taxon>Bacillaceae</taxon>
        <taxon>Rossellomorea</taxon>
    </lineage>
</organism>
<evidence type="ECO:0000313" key="8">
    <source>
        <dbReference type="EMBL" id="MFL8936461.1"/>
    </source>
</evidence>